<dbReference type="EMBL" id="QTKU01000009">
    <property type="protein sequence ID" value="MBS8262782.1"/>
    <property type="molecule type" value="Genomic_DNA"/>
</dbReference>
<reference evidence="1" key="1">
    <citation type="submission" date="2018-08" db="EMBL/GenBank/DDBJ databases">
        <authorList>
            <person name="Jin W."/>
            <person name="Wang H."/>
            <person name="Yang Y."/>
            <person name="Li M."/>
            <person name="Liu J."/>
        </authorList>
    </citation>
    <scope>NUCLEOTIDE SEQUENCE</scope>
    <source>
        <strain evidence="1">AESS21</strain>
    </source>
</reference>
<name>A0A944CHM3_9HYPH</name>
<dbReference type="Proteomes" id="UP000705379">
    <property type="component" value="Unassembled WGS sequence"/>
</dbReference>
<gene>
    <name evidence="1" type="ORF">DYI23_21340</name>
</gene>
<protein>
    <submittedName>
        <fullName evidence="1">Uncharacterized protein</fullName>
    </submittedName>
</protein>
<reference evidence="1" key="2">
    <citation type="journal article" date="2021" name="Microorganisms">
        <title>Bacterial Dimethylsulfoniopropionate Biosynthesis in the East China Sea.</title>
        <authorList>
            <person name="Liu J."/>
            <person name="Zhang Y."/>
            <person name="Liu J."/>
            <person name="Zhong H."/>
            <person name="Williams B.T."/>
            <person name="Zheng Y."/>
            <person name="Curson A.R.J."/>
            <person name="Sun C."/>
            <person name="Sun H."/>
            <person name="Song D."/>
            <person name="Wagner Mackenzie B."/>
            <person name="Bermejo Martinez A."/>
            <person name="Todd J.D."/>
            <person name="Zhang X.H."/>
        </authorList>
    </citation>
    <scope>NUCLEOTIDE SEQUENCE</scope>
    <source>
        <strain evidence="1">AESS21</strain>
    </source>
</reference>
<evidence type="ECO:0000313" key="1">
    <source>
        <dbReference type="EMBL" id="MBS8262782.1"/>
    </source>
</evidence>
<dbReference type="AlphaFoldDB" id="A0A944CHM3"/>
<comment type="caution">
    <text evidence="1">The sequence shown here is derived from an EMBL/GenBank/DDBJ whole genome shotgun (WGS) entry which is preliminary data.</text>
</comment>
<accession>A0A944CHM3</accession>
<evidence type="ECO:0000313" key="2">
    <source>
        <dbReference type="Proteomes" id="UP000705379"/>
    </source>
</evidence>
<sequence>MTPQEILNLPFTSPAGTDGNWVRHQALVCEKDQRVIRFCGLAIGLVNSADAPAWLSENGATVRAFCRLNGREAAQSVEYISADGTRFPATLADFQESPAQPLHLPFGNSNLKSGLTDIWYTTDRDLRARMDGCVQTSVLRCFQLGPEGRMHLLVEALLEPQQMQILDIPLRDPFHAFLICRATPDGVLIGVELVPFPGLCRGGLFYSELLAGSAGRNYMDALEIYSRSLLSSHMDYSNGDCPGSIGRLSVDLRGANGSEPIFCEALLTWIRTLTSLTPQPSGLDDIPTDGPAIAYLKEALTSGHATQPRADLKNAGKIDLKLPADSIPTIQALLSRNLTLEIDVDILRSYVVADKLTLEPKWKVNMPYGSAAIACPDSPTFLPPGSPVLKPLGADTPQFGTANVNFPLSIRFYDDGFFDRPQIVYPVAPDFFRPILTLHEVAAAAEIRVIIPASDDSIEFLPALLQSLRLQNGAHTVKITLIAESENTNIASACDMVREAGFREPTVETAVTDALIASAKEFLLLLAPTIVLYDKRTLSTLIAAARNENTASVSCTIVHERVHKKKDRTFHGFGGLMVRTKGEYIGTERFSSEEIDRLFSRSTYPVLANSTSLMLVRAEILAKLTNRNQRLPVCGNDFSLGVCLSELGYVNLNTTLISVGDRNPITDALPTTVEMRHVLPAHVCVVEAIQ</sequence>
<proteinExistence type="predicted"/>
<organism evidence="1 2">
    <name type="scientific">Roseibium polysiphoniae</name>
    <dbReference type="NCBI Taxonomy" id="2571221"/>
    <lineage>
        <taxon>Bacteria</taxon>
        <taxon>Pseudomonadati</taxon>
        <taxon>Pseudomonadota</taxon>
        <taxon>Alphaproteobacteria</taxon>
        <taxon>Hyphomicrobiales</taxon>
        <taxon>Stappiaceae</taxon>
        <taxon>Roseibium</taxon>
    </lineage>
</organism>